<dbReference type="Proteomes" id="UP000192411">
    <property type="component" value="Unassembled WGS sequence"/>
</dbReference>
<dbReference type="InterPro" id="IPR010982">
    <property type="entry name" value="Lambda_DNA-bd_dom_sf"/>
</dbReference>
<gene>
    <name evidence="5" type="ORF">BST47_09450</name>
</gene>
<evidence type="ECO:0000259" key="4">
    <source>
        <dbReference type="PROSITE" id="PS50932"/>
    </source>
</evidence>
<dbReference type="InterPro" id="IPR000843">
    <property type="entry name" value="HTH_LacI"/>
</dbReference>
<dbReference type="STRING" id="75922.BST47_09450"/>
<name>A0A1X0JTQ5_9MYCO</name>
<feature type="domain" description="HTH lacI-type" evidence="4">
    <location>
        <begin position="17"/>
        <end position="73"/>
    </location>
</feature>
<dbReference type="SMART" id="SM00354">
    <property type="entry name" value="HTH_LACI"/>
    <property type="match status" value="1"/>
</dbReference>
<dbReference type="Pfam" id="PF13377">
    <property type="entry name" value="Peripla_BP_3"/>
    <property type="match status" value="1"/>
</dbReference>
<keyword evidence="1" id="KW-0805">Transcription regulation</keyword>
<keyword evidence="2" id="KW-0238">DNA-binding</keyword>
<evidence type="ECO:0000313" key="5">
    <source>
        <dbReference type="EMBL" id="ORB66100.1"/>
    </source>
</evidence>
<evidence type="ECO:0000313" key="6">
    <source>
        <dbReference type="Proteomes" id="UP000192411"/>
    </source>
</evidence>
<dbReference type="CDD" id="cd01392">
    <property type="entry name" value="HTH_LacI"/>
    <property type="match status" value="1"/>
</dbReference>
<comment type="caution">
    <text evidence="5">The sequence shown here is derived from an EMBL/GenBank/DDBJ whole genome shotgun (WGS) entry which is preliminary data.</text>
</comment>
<evidence type="ECO:0000256" key="2">
    <source>
        <dbReference type="ARBA" id="ARBA00023125"/>
    </source>
</evidence>
<keyword evidence="6" id="KW-1185">Reference proteome</keyword>
<dbReference type="SUPFAM" id="SSF53822">
    <property type="entry name" value="Periplasmic binding protein-like I"/>
    <property type="match status" value="1"/>
</dbReference>
<dbReference type="CDD" id="cd06267">
    <property type="entry name" value="PBP1_LacI_sugar_binding-like"/>
    <property type="match status" value="1"/>
</dbReference>
<dbReference type="SUPFAM" id="SSF47413">
    <property type="entry name" value="lambda repressor-like DNA-binding domains"/>
    <property type="match status" value="1"/>
</dbReference>
<proteinExistence type="predicted"/>
<dbReference type="RefSeq" id="WP_083125274.1">
    <property type="nucleotide sequence ID" value="NZ_MVIM01000004.1"/>
</dbReference>
<dbReference type="OrthoDB" id="37081at2"/>
<evidence type="ECO:0000256" key="3">
    <source>
        <dbReference type="ARBA" id="ARBA00023163"/>
    </source>
</evidence>
<keyword evidence="3" id="KW-0804">Transcription</keyword>
<reference evidence="5 6" key="1">
    <citation type="submission" date="2017-02" db="EMBL/GenBank/DDBJ databases">
        <title>The new phylogeny of genus Mycobacterium.</title>
        <authorList>
            <person name="Tortoli E."/>
            <person name="Trovato A."/>
            <person name="Cirillo D.M."/>
        </authorList>
    </citation>
    <scope>NUCLEOTIDE SEQUENCE [LARGE SCALE GENOMIC DNA]</scope>
    <source>
        <strain evidence="5 6">DSM 44338</strain>
    </source>
</reference>
<dbReference type="AlphaFoldDB" id="A0A1X0JTQ5"/>
<dbReference type="InterPro" id="IPR046335">
    <property type="entry name" value="LacI/GalR-like_sensor"/>
</dbReference>
<organism evidence="5 6">
    <name type="scientific">Mycolicibacterium tusciae</name>
    <dbReference type="NCBI Taxonomy" id="75922"/>
    <lineage>
        <taxon>Bacteria</taxon>
        <taxon>Bacillati</taxon>
        <taxon>Actinomycetota</taxon>
        <taxon>Actinomycetes</taxon>
        <taxon>Mycobacteriales</taxon>
        <taxon>Mycobacteriaceae</taxon>
        <taxon>Mycolicibacterium</taxon>
    </lineage>
</organism>
<dbReference type="PROSITE" id="PS50932">
    <property type="entry name" value="HTH_LACI_2"/>
    <property type="match status" value="1"/>
</dbReference>
<dbReference type="InterPro" id="IPR028082">
    <property type="entry name" value="Peripla_BP_I"/>
</dbReference>
<dbReference type="Pfam" id="PF00356">
    <property type="entry name" value="LacI"/>
    <property type="match status" value="1"/>
</dbReference>
<dbReference type="PANTHER" id="PTHR30146:SF109">
    <property type="entry name" value="HTH-TYPE TRANSCRIPTIONAL REGULATOR GALS"/>
    <property type="match status" value="1"/>
</dbReference>
<dbReference type="GO" id="GO:0000976">
    <property type="term" value="F:transcription cis-regulatory region binding"/>
    <property type="evidence" value="ECO:0007669"/>
    <property type="project" value="TreeGrafter"/>
</dbReference>
<dbReference type="Gene3D" id="1.10.260.40">
    <property type="entry name" value="lambda repressor-like DNA-binding domains"/>
    <property type="match status" value="1"/>
</dbReference>
<protein>
    <submittedName>
        <fullName evidence="5">LacI family transcriptional regulator</fullName>
    </submittedName>
</protein>
<evidence type="ECO:0000256" key="1">
    <source>
        <dbReference type="ARBA" id="ARBA00023015"/>
    </source>
</evidence>
<sequence>MAGPRGAAAGETRLPRPTTADVARLANVSTATVSYVLNDVEGHRISERTRDAVIRAAQQLGYRPNLAARNLARGKSGAVLYVVPRIAVGDMPLQAGSRMTADLARAGLLQIQIFETEDDRNIVDAIENIDPVAVTSLFPLPDRVVQAMKSANIPHIEIGTLPALGNPPESVGEIRIDHLVSRGHREIAFARAGAKRWRALGDYWLGGVLSAATARQLPPVRVADVTHENVEDVVTTWVREGVTAVCAQSDEVACLILFGVREAGLRCPADLAVIGVDAAPIGALSSPPLTTVEFNPSAVADVAIAALLAELDYPSPPPPQAADITRLIVRAST</sequence>
<dbReference type="Gene3D" id="3.40.50.2300">
    <property type="match status" value="2"/>
</dbReference>
<dbReference type="PANTHER" id="PTHR30146">
    <property type="entry name" value="LACI-RELATED TRANSCRIPTIONAL REPRESSOR"/>
    <property type="match status" value="1"/>
</dbReference>
<dbReference type="GO" id="GO:0003700">
    <property type="term" value="F:DNA-binding transcription factor activity"/>
    <property type="evidence" value="ECO:0007669"/>
    <property type="project" value="TreeGrafter"/>
</dbReference>
<accession>A0A1X0JTQ5</accession>
<dbReference type="EMBL" id="MVIM01000004">
    <property type="protein sequence ID" value="ORB66100.1"/>
    <property type="molecule type" value="Genomic_DNA"/>
</dbReference>